<evidence type="ECO:0000313" key="2">
    <source>
        <dbReference type="Proteomes" id="UP000604046"/>
    </source>
</evidence>
<gene>
    <name evidence="1" type="ORF">SNAT2548_LOCUS9808</name>
</gene>
<dbReference type="Proteomes" id="UP000604046">
    <property type="component" value="Unassembled WGS sequence"/>
</dbReference>
<comment type="caution">
    <text evidence="1">The sequence shown here is derived from an EMBL/GenBank/DDBJ whole genome shotgun (WGS) entry which is preliminary data.</text>
</comment>
<protein>
    <submittedName>
        <fullName evidence="1">Uncharacterized protein</fullName>
    </submittedName>
</protein>
<sequence>MQRASVQHRSQSQARECYKHYSDGRFDKLRGFACNCTCVHVRGVYFRAPDLAERHTVVPGKLTAASRDICSLFHLRHLPEHEMADMNKQMQMMECIGVPSLSQLIPEIYEPCPALCILPPKSVNDQGAVVAVNYPLLLPLPCSPSEALPSELHPLMPVMTLVTIDAFEAARATSTLGSSWLAPCGRLSSCRLRFTVGGDVPTLAGKLLRASALSQCAAPFVPPPAWLLVAETASAPCILSREIPFEVLRYAQWRARRLGSMTLLPSFAKRIPAHTVPTTMAWVEADVSMILLGLALLLSSRGRPVAVGCRRLQFLRRTASSSTEIYRGFASRPES</sequence>
<dbReference type="AlphaFoldDB" id="A0A812KPS9"/>
<keyword evidence="2" id="KW-1185">Reference proteome</keyword>
<evidence type="ECO:0000313" key="1">
    <source>
        <dbReference type="EMBL" id="CAE7233755.1"/>
    </source>
</evidence>
<accession>A0A812KPS9</accession>
<name>A0A812KPS9_9DINO</name>
<dbReference type="EMBL" id="CAJNDS010000780">
    <property type="protein sequence ID" value="CAE7233755.1"/>
    <property type="molecule type" value="Genomic_DNA"/>
</dbReference>
<proteinExistence type="predicted"/>
<organism evidence="1 2">
    <name type="scientific">Symbiodinium natans</name>
    <dbReference type="NCBI Taxonomy" id="878477"/>
    <lineage>
        <taxon>Eukaryota</taxon>
        <taxon>Sar</taxon>
        <taxon>Alveolata</taxon>
        <taxon>Dinophyceae</taxon>
        <taxon>Suessiales</taxon>
        <taxon>Symbiodiniaceae</taxon>
        <taxon>Symbiodinium</taxon>
    </lineage>
</organism>
<reference evidence="1" key="1">
    <citation type="submission" date="2021-02" db="EMBL/GenBank/DDBJ databases">
        <authorList>
            <person name="Dougan E. K."/>
            <person name="Rhodes N."/>
            <person name="Thang M."/>
            <person name="Chan C."/>
        </authorList>
    </citation>
    <scope>NUCLEOTIDE SEQUENCE</scope>
</reference>